<organism evidence="1 2">
    <name type="scientific">Microlunatus panaciterrae</name>
    <dbReference type="NCBI Taxonomy" id="400768"/>
    <lineage>
        <taxon>Bacteria</taxon>
        <taxon>Bacillati</taxon>
        <taxon>Actinomycetota</taxon>
        <taxon>Actinomycetes</taxon>
        <taxon>Propionibacteriales</taxon>
        <taxon>Propionibacteriaceae</taxon>
        <taxon>Microlunatus</taxon>
    </lineage>
</organism>
<sequence>MTTDRRQSLTPTRMIGLGAAEWGGLLLLRGPELWRLVAGDSPTKAEQRAIRVLGCRHLAQGALQALAPARLQRLWVAVDVTHAVSMVVLAALDPGRRRPAIVSAAVAAASAGLTGVQSVSGQAGAR</sequence>
<reference evidence="1 2" key="1">
    <citation type="submission" date="2021-01" db="EMBL/GenBank/DDBJ databases">
        <title>Sequencing the genomes of 1000 actinobacteria strains.</title>
        <authorList>
            <person name="Klenk H.-P."/>
        </authorList>
    </citation>
    <scope>NUCLEOTIDE SEQUENCE [LARGE SCALE GENOMIC DNA]</scope>
    <source>
        <strain evidence="1 2">DSM 18662</strain>
    </source>
</reference>
<keyword evidence="2" id="KW-1185">Reference proteome</keyword>
<evidence type="ECO:0000313" key="1">
    <source>
        <dbReference type="EMBL" id="MBM7799119.1"/>
    </source>
</evidence>
<dbReference type="EMBL" id="JAFBCF010000001">
    <property type="protein sequence ID" value="MBM7799119.1"/>
    <property type="molecule type" value="Genomic_DNA"/>
</dbReference>
<dbReference type="RefSeq" id="WP_204917666.1">
    <property type="nucleotide sequence ID" value="NZ_BAAAQP010000002.1"/>
</dbReference>
<comment type="caution">
    <text evidence="1">The sequence shown here is derived from an EMBL/GenBank/DDBJ whole genome shotgun (WGS) entry which is preliminary data.</text>
</comment>
<proteinExistence type="predicted"/>
<gene>
    <name evidence="1" type="ORF">JOE57_002040</name>
</gene>
<evidence type="ECO:0000313" key="2">
    <source>
        <dbReference type="Proteomes" id="UP000704762"/>
    </source>
</evidence>
<accession>A0ABS2RJE3</accession>
<dbReference type="Proteomes" id="UP000704762">
    <property type="component" value="Unassembled WGS sequence"/>
</dbReference>
<protein>
    <submittedName>
        <fullName evidence="1">Uncharacterized protein</fullName>
    </submittedName>
</protein>
<name>A0ABS2RJE3_9ACTN</name>